<name>A0A6H2DH93_9SPHN</name>
<dbReference type="GO" id="GO:0006355">
    <property type="term" value="P:regulation of DNA-templated transcription"/>
    <property type="evidence" value="ECO:0007669"/>
    <property type="project" value="InterPro"/>
</dbReference>
<evidence type="ECO:0000256" key="3">
    <source>
        <dbReference type="ARBA" id="ARBA00023163"/>
    </source>
</evidence>
<dbReference type="AlphaFoldDB" id="A0A6H2DH93"/>
<keyword evidence="4" id="KW-0472">Membrane</keyword>
<keyword evidence="4" id="KW-0812">Transmembrane</keyword>
<proteinExistence type="predicted"/>
<evidence type="ECO:0000256" key="1">
    <source>
        <dbReference type="ARBA" id="ARBA00023015"/>
    </source>
</evidence>
<dbReference type="PANTHER" id="PTHR44688">
    <property type="entry name" value="DNA-BINDING TRANSCRIPTIONAL ACTIVATOR DEVR_DOSR"/>
    <property type="match status" value="1"/>
</dbReference>
<dbReference type="InterPro" id="IPR016032">
    <property type="entry name" value="Sig_transdc_resp-reg_C-effctor"/>
</dbReference>
<dbReference type="EMBL" id="CP051217">
    <property type="protein sequence ID" value="QJB68039.1"/>
    <property type="molecule type" value="Genomic_DNA"/>
</dbReference>
<evidence type="ECO:0000256" key="4">
    <source>
        <dbReference type="SAM" id="Phobius"/>
    </source>
</evidence>
<feature type="transmembrane region" description="Helical" evidence="4">
    <location>
        <begin position="158"/>
        <end position="179"/>
    </location>
</feature>
<dbReference type="SUPFAM" id="SSF46894">
    <property type="entry name" value="C-terminal effector domain of the bipartite response regulators"/>
    <property type="match status" value="1"/>
</dbReference>
<dbReference type="CDD" id="cd06170">
    <property type="entry name" value="LuxR_C_like"/>
    <property type="match status" value="1"/>
</dbReference>
<evidence type="ECO:0000313" key="6">
    <source>
        <dbReference type="EMBL" id="QJB68039.1"/>
    </source>
</evidence>
<dbReference type="SMART" id="SM00421">
    <property type="entry name" value="HTH_LUXR"/>
    <property type="match status" value="1"/>
</dbReference>
<feature type="domain" description="HTH luxR-type" evidence="5">
    <location>
        <begin position="6"/>
        <end position="71"/>
    </location>
</feature>
<dbReference type="PANTHER" id="PTHR44688:SF16">
    <property type="entry name" value="DNA-BINDING TRANSCRIPTIONAL ACTIVATOR DEVR_DOSR"/>
    <property type="match status" value="1"/>
</dbReference>
<keyword evidence="1" id="KW-0805">Transcription regulation</keyword>
<dbReference type="Gene3D" id="1.10.10.10">
    <property type="entry name" value="Winged helix-like DNA-binding domain superfamily/Winged helix DNA-binding domain"/>
    <property type="match status" value="1"/>
</dbReference>
<accession>A0A6H2DH93</accession>
<dbReference type="InterPro" id="IPR000792">
    <property type="entry name" value="Tscrpt_reg_LuxR_C"/>
</dbReference>
<sequence>MNKNNSIDRIDNLSEPQKECLRLVASLRSSKEIARILDISPHTVDQRLKRAQTILGASSRAEAARMFVKHEKQHAAGDPKLYDDLVHQSSDLPRYRYARDEQASSGEWNPPNVRGQDEFRDEQAFFSHNVFQSAQNPSFLSVLLEAKRENNLSIPARAGLIVLIMMVGLLAFALLVNLAEGLSRLT</sequence>
<dbReference type="GO" id="GO:0003677">
    <property type="term" value="F:DNA binding"/>
    <property type="evidence" value="ECO:0007669"/>
    <property type="project" value="UniProtKB-KW"/>
</dbReference>
<reference evidence="6 7" key="1">
    <citation type="submission" date="2020-04" db="EMBL/GenBank/DDBJ databases">
        <title>Genome sequence for Sphingorhabdus sp. strain M1.</title>
        <authorList>
            <person name="Park S.-J."/>
        </authorList>
    </citation>
    <scope>NUCLEOTIDE SEQUENCE [LARGE SCALE GENOMIC DNA]</scope>
    <source>
        <strain evidence="6 7">JK6</strain>
    </source>
</reference>
<evidence type="ECO:0000313" key="7">
    <source>
        <dbReference type="Proteomes" id="UP000501600"/>
    </source>
</evidence>
<dbReference type="KEGG" id="phao:HF685_00880"/>
<dbReference type="PROSITE" id="PS50043">
    <property type="entry name" value="HTH_LUXR_2"/>
    <property type="match status" value="1"/>
</dbReference>
<dbReference type="Proteomes" id="UP000501600">
    <property type="component" value="Chromosome"/>
</dbReference>
<evidence type="ECO:0000256" key="2">
    <source>
        <dbReference type="ARBA" id="ARBA00023125"/>
    </source>
</evidence>
<gene>
    <name evidence="6" type="ORF">HF685_00880</name>
</gene>
<keyword evidence="7" id="KW-1185">Reference proteome</keyword>
<dbReference type="InterPro" id="IPR036388">
    <property type="entry name" value="WH-like_DNA-bd_sf"/>
</dbReference>
<protein>
    <submittedName>
        <fullName evidence="6">Helix-turn-helix transcriptional regulator</fullName>
    </submittedName>
</protein>
<organism evidence="6 7">
    <name type="scientific">Parasphingorhabdus halotolerans</name>
    <dbReference type="NCBI Taxonomy" id="2725558"/>
    <lineage>
        <taxon>Bacteria</taxon>
        <taxon>Pseudomonadati</taxon>
        <taxon>Pseudomonadota</taxon>
        <taxon>Alphaproteobacteria</taxon>
        <taxon>Sphingomonadales</taxon>
        <taxon>Sphingomonadaceae</taxon>
        <taxon>Parasphingorhabdus</taxon>
    </lineage>
</organism>
<evidence type="ECO:0000259" key="5">
    <source>
        <dbReference type="PROSITE" id="PS50043"/>
    </source>
</evidence>
<dbReference type="Pfam" id="PF00196">
    <property type="entry name" value="GerE"/>
    <property type="match status" value="1"/>
</dbReference>
<keyword evidence="3" id="KW-0804">Transcription</keyword>
<keyword evidence="4" id="KW-1133">Transmembrane helix</keyword>
<dbReference type="RefSeq" id="WP_168817776.1">
    <property type="nucleotide sequence ID" value="NZ_CP051217.1"/>
</dbReference>
<keyword evidence="2" id="KW-0238">DNA-binding</keyword>